<keyword evidence="3" id="KW-1185">Reference proteome</keyword>
<protein>
    <submittedName>
        <fullName evidence="2">Uncharacterized protein</fullName>
    </submittedName>
</protein>
<feature type="transmembrane region" description="Helical" evidence="1">
    <location>
        <begin position="33"/>
        <end position="53"/>
    </location>
</feature>
<dbReference type="AlphaFoldDB" id="A0A679IRZ2"/>
<evidence type="ECO:0000313" key="2">
    <source>
        <dbReference type="EMBL" id="BCA86934.1"/>
    </source>
</evidence>
<evidence type="ECO:0000313" key="3">
    <source>
        <dbReference type="Proteomes" id="UP000502998"/>
    </source>
</evidence>
<organism evidence="2 3">
    <name type="scientific">Enterococcus saigonensis</name>
    <dbReference type="NCBI Taxonomy" id="1805431"/>
    <lineage>
        <taxon>Bacteria</taxon>
        <taxon>Bacillati</taxon>
        <taxon>Bacillota</taxon>
        <taxon>Bacilli</taxon>
        <taxon>Lactobacillales</taxon>
        <taxon>Enterococcaceae</taxon>
        <taxon>Enterococcus</taxon>
    </lineage>
</organism>
<feature type="transmembrane region" description="Helical" evidence="1">
    <location>
        <begin position="74"/>
        <end position="97"/>
    </location>
</feature>
<dbReference type="Proteomes" id="UP000502998">
    <property type="component" value="Chromosome"/>
</dbReference>
<sequence length="135" mass="15625">MIKKNNLLLLASLVWLVAGFNILKIGIETYTGYVTFFNLFLSVLVFVTFWFMIFSKLVTKHTLRIDHYDEEKQFFLKFFDVKSFLIMAVMIIGGVTIRTFHLLPNRFIAVFYTGLGTALFLAGVLFGINFFKAKK</sequence>
<name>A0A679IRZ2_9ENTE</name>
<gene>
    <name evidence="2" type="ORF">EsVE80_24570</name>
</gene>
<dbReference type="KEGG" id="esg:EsVE80_24570"/>
<reference evidence="2 3" key="1">
    <citation type="submission" date="2020-02" db="EMBL/GenBank/DDBJ databases">
        <title>Characterization of vanA genotype vancomycin-resistant Enterococcus saigonensis VE80.</title>
        <authorList>
            <person name="Harada T."/>
            <person name="Motooka D."/>
            <person name="Nakamura S."/>
            <person name="Yamamoto Y."/>
            <person name="Kawahara R."/>
            <person name="Kawatsu K."/>
        </authorList>
    </citation>
    <scope>NUCLEOTIDE SEQUENCE [LARGE SCALE GENOMIC DNA]</scope>
    <source>
        <strain evidence="2 3">VE80</strain>
    </source>
</reference>
<keyword evidence="1" id="KW-0472">Membrane</keyword>
<dbReference type="RefSeq" id="WP_197745902.1">
    <property type="nucleotide sequence ID" value="NZ_AP022822.1"/>
</dbReference>
<keyword evidence="1" id="KW-1133">Transmembrane helix</keyword>
<feature type="transmembrane region" description="Helical" evidence="1">
    <location>
        <begin position="7"/>
        <end position="27"/>
    </location>
</feature>
<feature type="transmembrane region" description="Helical" evidence="1">
    <location>
        <begin position="109"/>
        <end position="131"/>
    </location>
</feature>
<proteinExistence type="predicted"/>
<evidence type="ECO:0000256" key="1">
    <source>
        <dbReference type="SAM" id="Phobius"/>
    </source>
</evidence>
<dbReference type="EMBL" id="AP022822">
    <property type="protein sequence ID" value="BCA86934.1"/>
    <property type="molecule type" value="Genomic_DNA"/>
</dbReference>
<keyword evidence="1" id="KW-0812">Transmembrane</keyword>
<accession>A0A679IRZ2</accession>